<proteinExistence type="predicted"/>
<name>A0A5B7GYG5_PORTR</name>
<organism evidence="1 2">
    <name type="scientific">Portunus trituberculatus</name>
    <name type="common">Swimming crab</name>
    <name type="synonym">Neptunus trituberculatus</name>
    <dbReference type="NCBI Taxonomy" id="210409"/>
    <lineage>
        <taxon>Eukaryota</taxon>
        <taxon>Metazoa</taxon>
        <taxon>Ecdysozoa</taxon>
        <taxon>Arthropoda</taxon>
        <taxon>Crustacea</taxon>
        <taxon>Multicrustacea</taxon>
        <taxon>Malacostraca</taxon>
        <taxon>Eumalacostraca</taxon>
        <taxon>Eucarida</taxon>
        <taxon>Decapoda</taxon>
        <taxon>Pleocyemata</taxon>
        <taxon>Brachyura</taxon>
        <taxon>Eubrachyura</taxon>
        <taxon>Portunoidea</taxon>
        <taxon>Portunidae</taxon>
        <taxon>Portuninae</taxon>
        <taxon>Portunus</taxon>
    </lineage>
</organism>
<reference evidence="1 2" key="1">
    <citation type="submission" date="2019-05" db="EMBL/GenBank/DDBJ databases">
        <title>Another draft genome of Portunus trituberculatus and its Hox gene families provides insights of decapod evolution.</title>
        <authorList>
            <person name="Jeong J.-H."/>
            <person name="Song I."/>
            <person name="Kim S."/>
            <person name="Choi T."/>
            <person name="Kim D."/>
            <person name="Ryu S."/>
            <person name="Kim W."/>
        </authorList>
    </citation>
    <scope>NUCLEOTIDE SEQUENCE [LARGE SCALE GENOMIC DNA]</scope>
    <source>
        <tissue evidence="1">Muscle</tissue>
    </source>
</reference>
<dbReference type="EMBL" id="VSRR010019382">
    <property type="protein sequence ID" value="MPC62177.1"/>
    <property type="molecule type" value="Genomic_DNA"/>
</dbReference>
<protein>
    <submittedName>
        <fullName evidence="1">Uncharacterized protein</fullName>
    </submittedName>
</protein>
<evidence type="ECO:0000313" key="1">
    <source>
        <dbReference type="EMBL" id="MPC62177.1"/>
    </source>
</evidence>
<evidence type="ECO:0000313" key="2">
    <source>
        <dbReference type="Proteomes" id="UP000324222"/>
    </source>
</evidence>
<accession>A0A5B7GYG5</accession>
<comment type="caution">
    <text evidence="1">The sequence shown here is derived from an EMBL/GenBank/DDBJ whole genome shotgun (WGS) entry which is preliminary data.</text>
</comment>
<gene>
    <name evidence="1" type="ORF">E2C01_056260</name>
</gene>
<dbReference type="AlphaFoldDB" id="A0A5B7GYG5"/>
<dbReference type="Proteomes" id="UP000324222">
    <property type="component" value="Unassembled WGS sequence"/>
</dbReference>
<keyword evidence="2" id="KW-1185">Reference proteome</keyword>
<sequence length="152" mass="16176">MAIRHDRRPASVNNRSLKLFVFDGLRRAGIQRAAEIVKKNELARRVEGGGRGVDGGSVGLGGTGRGGRNSLSAPLSSGFVERRCYMNLCDDAGLFVPVLTLCVTRHGSCHPWEAQDGWEGGKGGKQGPSKLFHGVLRRGQSLRPASGPGQPC</sequence>